<proteinExistence type="inferred from homology"/>
<evidence type="ECO:0000256" key="8">
    <source>
        <dbReference type="ARBA" id="ARBA00024235"/>
    </source>
</evidence>
<dbReference type="EMBL" id="VRZA01000002">
    <property type="protein sequence ID" value="TXS95219.1"/>
    <property type="molecule type" value="Genomic_DNA"/>
</dbReference>
<evidence type="ECO:0000256" key="1">
    <source>
        <dbReference type="ARBA" id="ARBA00004401"/>
    </source>
</evidence>
<dbReference type="RefSeq" id="WP_148067130.1">
    <property type="nucleotide sequence ID" value="NZ_VRZA01000002.1"/>
</dbReference>
<comment type="caution">
    <text evidence="11">The sequence shown here is derived from an EMBL/GenBank/DDBJ whole genome shotgun (WGS) entry which is preliminary data.</text>
</comment>
<evidence type="ECO:0000313" key="12">
    <source>
        <dbReference type="Proteomes" id="UP000321039"/>
    </source>
</evidence>
<evidence type="ECO:0000256" key="3">
    <source>
        <dbReference type="ARBA" id="ARBA00022692"/>
    </source>
</evidence>
<sequence length="253" mass="26914">MEEYRSEEEQVEALKKWWDENGRSTLTGIALALVAAFGWQGWQEYREGQREAASDLYQQLLEAVAGAEQAPAQQGVAERLAAQLKTDFSGTTYAQFASLQVARMAVADDDLDAAEQELRWVLAQADSGSDTALVTQQRLARVVAAKGDTEGALALLDSSGVNPYQATYALARGDILLAAGRSEEALTAYQLARQTAADDAGQVSLAALEQKIASLQPAEPRAIEAAPLALDAVGDAAQPDEAEAASVDGEEEQ</sequence>
<name>A0A5C9A564_9GAMM</name>
<dbReference type="AlphaFoldDB" id="A0A5C9A564"/>
<dbReference type="Proteomes" id="UP000321039">
    <property type="component" value="Unassembled WGS sequence"/>
</dbReference>
<evidence type="ECO:0000256" key="4">
    <source>
        <dbReference type="ARBA" id="ARBA00022989"/>
    </source>
</evidence>
<dbReference type="GO" id="GO:0044877">
    <property type="term" value="F:protein-containing complex binding"/>
    <property type="evidence" value="ECO:0007669"/>
    <property type="project" value="InterPro"/>
</dbReference>
<keyword evidence="2" id="KW-1003">Cell membrane</keyword>
<feature type="region of interest" description="Disordered" evidence="9">
    <location>
        <begin position="232"/>
        <end position="253"/>
    </location>
</feature>
<keyword evidence="3" id="KW-0812">Transmembrane</keyword>
<feature type="compositionally biased region" description="Acidic residues" evidence="9">
    <location>
        <begin position="238"/>
        <end position="253"/>
    </location>
</feature>
<evidence type="ECO:0000256" key="5">
    <source>
        <dbReference type="ARBA" id="ARBA00023136"/>
    </source>
</evidence>
<protein>
    <recommendedName>
        <fullName evidence="8">Ancillary SecYEG translocon subunit</fullName>
    </recommendedName>
</protein>
<reference evidence="11 12" key="1">
    <citation type="submission" date="2019-08" db="EMBL/GenBank/DDBJ databases">
        <title>Parahaliea maris sp. nov., isolated from the surface seawater.</title>
        <authorList>
            <person name="Liu Y."/>
        </authorList>
    </citation>
    <scope>NUCLEOTIDE SEQUENCE [LARGE SCALE GENOMIC DNA]</scope>
    <source>
        <strain evidence="11 12">HSLHS9</strain>
    </source>
</reference>
<evidence type="ECO:0000256" key="6">
    <source>
        <dbReference type="ARBA" id="ARBA00023186"/>
    </source>
</evidence>
<dbReference type="GO" id="GO:0005886">
    <property type="term" value="C:plasma membrane"/>
    <property type="evidence" value="ECO:0007669"/>
    <property type="project" value="UniProtKB-SubCell"/>
</dbReference>
<evidence type="ECO:0000256" key="7">
    <source>
        <dbReference type="ARBA" id="ARBA00024197"/>
    </source>
</evidence>
<evidence type="ECO:0000256" key="2">
    <source>
        <dbReference type="ARBA" id="ARBA00022475"/>
    </source>
</evidence>
<dbReference type="PANTHER" id="PTHR38035">
    <property type="entry name" value="UPF0070 PROTEIN YFGM"/>
    <property type="match status" value="1"/>
</dbReference>
<comment type="subcellular location">
    <subcellularLocation>
        <location evidence="1">Cell membrane</location>
        <topology evidence="1">Single-pass type II membrane protein</topology>
    </subcellularLocation>
</comment>
<dbReference type="Pfam" id="PF09976">
    <property type="entry name" value="TPR_21"/>
    <property type="match status" value="1"/>
</dbReference>
<comment type="similarity">
    <text evidence="7">Belongs to the YfgM family.</text>
</comment>
<dbReference type="PIRSF" id="PIRSF006170">
    <property type="entry name" value="YfgM"/>
    <property type="match status" value="1"/>
</dbReference>
<keyword evidence="5" id="KW-0472">Membrane</keyword>
<dbReference type="SUPFAM" id="SSF48452">
    <property type="entry name" value="TPR-like"/>
    <property type="match status" value="1"/>
</dbReference>
<feature type="domain" description="Ancillary SecYEG translocon subunit/Cell division coordinator CpoB TPR" evidence="10">
    <location>
        <begin position="15"/>
        <end position="215"/>
    </location>
</feature>
<keyword evidence="4" id="KW-1133">Transmembrane helix</keyword>
<dbReference type="InterPro" id="IPR018704">
    <property type="entry name" value="SecYEG/CpoB_TPR"/>
</dbReference>
<dbReference type="InterPro" id="IPR026039">
    <property type="entry name" value="YfgM"/>
</dbReference>
<dbReference type="PANTHER" id="PTHR38035:SF1">
    <property type="entry name" value="ANCILLARY SECYEG TRANSLOCON SUBUNIT"/>
    <property type="match status" value="1"/>
</dbReference>
<accession>A0A5C9A564</accession>
<evidence type="ECO:0000259" key="10">
    <source>
        <dbReference type="Pfam" id="PF09976"/>
    </source>
</evidence>
<gene>
    <name evidence="11" type="ORF">FV139_04785</name>
</gene>
<keyword evidence="12" id="KW-1185">Reference proteome</keyword>
<dbReference type="Gene3D" id="1.25.40.10">
    <property type="entry name" value="Tetratricopeptide repeat domain"/>
    <property type="match status" value="1"/>
</dbReference>
<organism evidence="11 12">
    <name type="scientific">Parahaliea maris</name>
    <dbReference type="NCBI Taxonomy" id="2716870"/>
    <lineage>
        <taxon>Bacteria</taxon>
        <taxon>Pseudomonadati</taxon>
        <taxon>Pseudomonadota</taxon>
        <taxon>Gammaproteobacteria</taxon>
        <taxon>Cellvibrionales</taxon>
        <taxon>Halieaceae</taxon>
        <taxon>Parahaliea</taxon>
    </lineage>
</organism>
<dbReference type="InterPro" id="IPR011990">
    <property type="entry name" value="TPR-like_helical_dom_sf"/>
</dbReference>
<keyword evidence="6" id="KW-0143">Chaperone</keyword>
<evidence type="ECO:0000313" key="11">
    <source>
        <dbReference type="EMBL" id="TXS95219.1"/>
    </source>
</evidence>
<evidence type="ECO:0000256" key="9">
    <source>
        <dbReference type="SAM" id="MobiDB-lite"/>
    </source>
</evidence>